<dbReference type="SUPFAM" id="SSF57667">
    <property type="entry name" value="beta-beta-alpha zinc fingers"/>
    <property type="match status" value="2"/>
</dbReference>
<sequence>MPKVCLYGGKRRRSDGTADNIKDDKDDVSSSSDLTKDEPSSDLDILHRKRKCEPRDSADPPCRESSSCAAGDRNGLASGHVTQDVTNSSTLQKRLALFSSSSAFDIFSRFPGMHFPNATSGGVGAGGSAFMAQPFSLFNSYPPLHTYVSNSDLHMPISSVSISPGPQNVAMVPLLPWQGLSPEQLPALTRCASDVSALISPLSKLDLSISFNEYFENMKISLEKGRSAKPSPTLSESDEKDGSDTKKHVENDTNEKDDDMVMPLNYVKGEYDASNGVTSQRTGPWQGKRLCFYSGSETDTEDDGNREGQSPTSPANVQKAQLSPSIEMPIVTSALPVSSLASSSASSSYIRRLSDPLPPGLPPTQHPYPDTPSYPHPASQFFSMDKLMPPAAHFALAPVPGVQISSPAGLPAAHPAHGHPLLSGHLAGGVGVAGSPGVGYLHPTLMQLGSLGAARRPPCDKPPAVKKYKCDVCDKAFSRSNTLVTHKRIHTGDKPFKCERCGRAFRQPGNLTRHMLTHTTHKPYVCQHCGKAFNRASNLNTHIRTHTNARSLPCVVCGKAFNQKVDLRMHMYSHGGWFYLI</sequence>
<feature type="region of interest" description="Disordered" evidence="11">
    <location>
        <begin position="1"/>
        <end position="74"/>
    </location>
</feature>
<dbReference type="Pfam" id="PF00096">
    <property type="entry name" value="zf-C2H2"/>
    <property type="match status" value="4"/>
</dbReference>
<organism evidence="13 14">
    <name type="scientific">Batillaria attramentaria</name>
    <dbReference type="NCBI Taxonomy" id="370345"/>
    <lineage>
        <taxon>Eukaryota</taxon>
        <taxon>Metazoa</taxon>
        <taxon>Spiralia</taxon>
        <taxon>Lophotrochozoa</taxon>
        <taxon>Mollusca</taxon>
        <taxon>Gastropoda</taxon>
        <taxon>Caenogastropoda</taxon>
        <taxon>Sorbeoconcha</taxon>
        <taxon>Cerithioidea</taxon>
        <taxon>Batillariidae</taxon>
        <taxon>Batillaria</taxon>
    </lineage>
</organism>
<feature type="domain" description="C2H2-type" evidence="12">
    <location>
        <begin position="552"/>
        <end position="576"/>
    </location>
</feature>
<dbReference type="GO" id="GO:0005634">
    <property type="term" value="C:nucleus"/>
    <property type="evidence" value="ECO:0007669"/>
    <property type="project" value="UniProtKB-SubCell"/>
</dbReference>
<feature type="domain" description="C2H2-type" evidence="12">
    <location>
        <begin position="524"/>
        <end position="551"/>
    </location>
</feature>
<dbReference type="InterPro" id="IPR050331">
    <property type="entry name" value="Zinc_finger"/>
</dbReference>
<feature type="compositionally biased region" description="Basic and acidic residues" evidence="11">
    <location>
        <begin position="240"/>
        <end position="254"/>
    </location>
</feature>
<feature type="region of interest" description="Disordered" evidence="11">
    <location>
        <begin position="225"/>
        <end position="261"/>
    </location>
</feature>
<feature type="domain" description="C2H2-type" evidence="12">
    <location>
        <begin position="496"/>
        <end position="523"/>
    </location>
</feature>
<keyword evidence="4 10" id="KW-0863">Zinc-finger</keyword>
<evidence type="ECO:0000256" key="5">
    <source>
        <dbReference type="ARBA" id="ARBA00022833"/>
    </source>
</evidence>
<evidence type="ECO:0000313" key="13">
    <source>
        <dbReference type="EMBL" id="KAK7502938.1"/>
    </source>
</evidence>
<dbReference type="Proteomes" id="UP001519460">
    <property type="component" value="Unassembled WGS sequence"/>
</dbReference>
<accession>A0ABD0LV05</accession>
<keyword evidence="2" id="KW-0479">Metal-binding</keyword>
<dbReference type="AlphaFoldDB" id="A0ABD0LV05"/>
<dbReference type="PROSITE" id="PS50157">
    <property type="entry name" value="ZINC_FINGER_C2H2_2"/>
    <property type="match status" value="4"/>
</dbReference>
<keyword evidence="9" id="KW-0539">Nucleus</keyword>
<keyword evidence="7" id="KW-0238">DNA-binding</keyword>
<keyword evidence="3" id="KW-0677">Repeat</keyword>
<feature type="region of interest" description="Disordered" evidence="11">
    <location>
        <begin position="288"/>
        <end position="320"/>
    </location>
</feature>
<evidence type="ECO:0000256" key="3">
    <source>
        <dbReference type="ARBA" id="ARBA00022737"/>
    </source>
</evidence>
<feature type="region of interest" description="Disordered" evidence="11">
    <location>
        <begin position="350"/>
        <end position="370"/>
    </location>
</feature>
<comment type="caution">
    <text evidence="13">The sequence shown here is derived from an EMBL/GenBank/DDBJ whole genome shotgun (WGS) entry which is preliminary data.</text>
</comment>
<dbReference type="GO" id="GO:0008270">
    <property type="term" value="F:zinc ion binding"/>
    <property type="evidence" value="ECO:0007669"/>
    <property type="project" value="UniProtKB-KW"/>
</dbReference>
<evidence type="ECO:0000256" key="2">
    <source>
        <dbReference type="ARBA" id="ARBA00022723"/>
    </source>
</evidence>
<dbReference type="EMBL" id="JACVVK020000023">
    <property type="protein sequence ID" value="KAK7502938.1"/>
    <property type="molecule type" value="Genomic_DNA"/>
</dbReference>
<reference evidence="13 14" key="1">
    <citation type="journal article" date="2023" name="Sci. Data">
        <title>Genome assembly of the Korean intertidal mud-creeper Batillaria attramentaria.</title>
        <authorList>
            <person name="Patra A.K."/>
            <person name="Ho P.T."/>
            <person name="Jun S."/>
            <person name="Lee S.J."/>
            <person name="Kim Y."/>
            <person name="Won Y.J."/>
        </authorList>
    </citation>
    <scope>NUCLEOTIDE SEQUENCE [LARGE SCALE GENOMIC DNA]</scope>
    <source>
        <strain evidence="13">Wonlab-2016</strain>
    </source>
</reference>
<evidence type="ECO:0000256" key="7">
    <source>
        <dbReference type="ARBA" id="ARBA00023125"/>
    </source>
</evidence>
<dbReference type="Gene3D" id="3.30.160.60">
    <property type="entry name" value="Classic Zinc Finger"/>
    <property type="match status" value="4"/>
</dbReference>
<feature type="compositionally biased region" description="Basic and acidic residues" evidence="11">
    <location>
        <begin position="53"/>
        <end position="62"/>
    </location>
</feature>
<proteinExistence type="predicted"/>
<dbReference type="FunFam" id="3.30.160.60:FF:000564">
    <property type="entry name" value="zinc finger protein 699"/>
    <property type="match status" value="1"/>
</dbReference>
<evidence type="ECO:0000256" key="4">
    <source>
        <dbReference type="ARBA" id="ARBA00022771"/>
    </source>
</evidence>
<evidence type="ECO:0000256" key="1">
    <source>
        <dbReference type="ARBA" id="ARBA00004123"/>
    </source>
</evidence>
<evidence type="ECO:0000256" key="8">
    <source>
        <dbReference type="ARBA" id="ARBA00023163"/>
    </source>
</evidence>
<gene>
    <name evidence="13" type="ORF">BaRGS_00005887</name>
</gene>
<dbReference type="FunFam" id="3.30.160.60:FF:001182">
    <property type="entry name" value="Zinc finger, C2H2 type"/>
    <property type="match status" value="1"/>
</dbReference>
<name>A0ABD0LV05_9CAEN</name>
<dbReference type="GO" id="GO:0003677">
    <property type="term" value="F:DNA binding"/>
    <property type="evidence" value="ECO:0007669"/>
    <property type="project" value="UniProtKB-KW"/>
</dbReference>
<keyword evidence="8" id="KW-0804">Transcription</keyword>
<comment type="subcellular location">
    <subcellularLocation>
        <location evidence="1">Nucleus</location>
    </subcellularLocation>
</comment>
<keyword evidence="6" id="KW-0805">Transcription regulation</keyword>
<dbReference type="InterPro" id="IPR036236">
    <property type="entry name" value="Znf_C2H2_sf"/>
</dbReference>
<feature type="compositionally biased region" description="Basic and acidic residues" evidence="11">
    <location>
        <begin position="14"/>
        <end position="39"/>
    </location>
</feature>
<evidence type="ECO:0000313" key="14">
    <source>
        <dbReference type="Proteomes" id="UP001519460"/>
    </source>
</evidence>
<keyword evidence="14" id="KW-1185">Reference proteome</keyword>
<dbReference type="SMART" id="SM00355">
    <property type="entry name" value="ZnF_C2H2"/>
    <property type="match status" value="4"/>
</dbReference>
<keyword evidence="5" id="KW-0862">Zinc</keyword>
<evidence type="ECO:0000256" key="9">
    <source>
        <dbReference type="ARBA" id="ARBA00023242"/>
    </source>
</evidence>
<dbReference type="PANTHER" id="PTHR16515:SF49">
    <property type="entry name" value="GASTRULA ZINC FINGER PROTEIN XLCGF49.1-LIKE-RELATED"/>
    <property type="match status" value="1"/>
</dbReference>
<dbReference type="PROSITE" id="PS00028">
    <property type="entry name" value="ZINC_FINGER_C2H2_1"/>
    <property type="match status" value="4"/>
</dbReference>
<dbReference type="FunFam" id="3.30.160.60:FF:000634">
    <property type="entry name" value="Zinc finger X-chromosomal protein"/>
    <property type="match status" value="1"/>
</dbReference>
<evidence type="ECO:0000256" key="11">
    <source>
        <dbReference type="SAM" id="MobiDB-lite"/>
    </source>
</evidence>
<dbReference type="PANTHER" id="PTHR16515">
    <property type="entry name" value="PR DOMAIN ZINC FINGER PROTEIN"/>
    <property type="match status" value="1"/>
</dbReference>
<evidence type="ECO:0000259" key="12">
    <source>
        <dbReference type="PROSITE" id="PS50157"/>
    </source>
</evidence>
<evidence type="ECO:0000256" key="10">
    <source>
        <dbReference type="PROSITE-ProRule" id="PRU00042"/>
    </source>
</evidence>
<evidence type="ECO:0000256" key="6">
    <source>
        <dbReference type="ARBA" id="ARBA00023015"/>
    </source>
</evidence>
<feature type="compositionally biased region" description="Polar residues" evidence="11">
    <location>
        <begin position="307"/>
        <end position="320"/>
    </location>
</feature>
<protein>
    <recommendedName>
        <fullName evidence="12">C2H2-type domain-containing protein</fullName>
    </recommendedName>
</protein>
<feature type="domain" description="C2H2-type" evidence="12">
    <location>
        <begin position="468"/>
        <end position="495"/>
    </location>
</feature>
<dbReference type="InterPro" id="IPR013087">
    <property type="entry name" value="Znf_C2H2_type"/>
</dbReference>
<feature type="compositionally biased region" description="Pro residues" evidence="11">
    <location>
        <begin position="356"/>
        <end position="370"/>
    </location>
</feature>